<comment type="caution">
    <text evidence="2">The sequence shown here is derived from an EMBL/GenBank/DDBJ whole genome shotgun (WGS) entry which is preliminary data.</text>
</comment>
<evidence type="ECO:0000313" key="2">
    <source>
        <dbReference type="EMBL" id="KAK1533660.1"/>
    </source>
</evidence>
<evidence type="ECO:0000313" key="3">
    <source>
        <dbReference type="Proteomes" id="UP001241169"/>
    </source>
</evidence>
<protein>
    <recommendedName>
        <fullName evidence="1">Ubiquitin-like domain-containing protein</fullName>
    </recommendedName>
</protein>
<dbReference type="InterPro" id="IPR054464">
    <property type="entry name" value="ULD_fung"/>
</dbReference>
<dbReference type="RefSeq" id="XP_060346811.1">
    <property type="nucleotide sequence ID" value="XM_060494629.1"/>
</dbReference>
<dbReference type="PANTHER" id="PTHR38886:SF1">
    <property type="entry name" value="NACHT-NTPASE AND P-LOOP NTPASES N-TERMINAL DOMAIN-CONTAINING PROTEIN"/>
    <property type="match status" value="1"/>
</dbReference>
<dbReference type="Pfam" id="PF22893">
    <property type="entry name" value="ULD_2"/>
    <property type="match status" value="1"/>
</dbReference>
<dbReference type="EMBL" id="MOPA01000008">
    <property type="protein sequence ID" value="KAK1533660.1"/>
    <property type="molecule type" value="Genomic_DNA"/>
</dbReference>
<keyword evidence="3" id="KW-1185">Reference proteome</keyword>
<dbReference type="Proteomes" id="UP001241169">
    <property type="component" value="Unassembled WGS sequence"/>
</dbReference>
<feature type="domain" description="Ubiquitin-like" evidence="1">
    <location>
        <begin position="297"/>
        <end position="378"/>
    </location>
</feature>
<dbReference type="PANTHER" id="PTHR38886">
    <property type="entry name" value="SESA DOMAIN-CONTAINING PROTEIN"/>
    <property type="match status" value="1"/>
</dbReference>
<organism evidence="2 3">
    <name type="scientific">Colletotrichum paranaense</name>
    <dbReference type="NCBI Taxonomy" id="1914294"/>
    <lineage>
        <taxon>Eukaryota</taxon>
        <taxon>Fungi</taxon>
        <taxon>Dikarya</taxon>
        <taxon>Ascomycota</taxon>
        <taxon>Pezizomycotina</taxon>
        <taxon>Sordariomycetes</taxon>
        <taxon>Hypocreomycetidae</taxon>
        <taxon>Glomerellales</taxon>
        <taxon>Glomerellaceae</taxon>
        <taxon>Colletotrichum</taxon>
        <taxon>Colletotrichum acutatum species complex</taxon>
    </lineage>
</organism>
<name>A0ABQ9SEI2_9PEZI</name>
<gene>
    <name evidence="2" type="ORF">CPAR01_10368</name>
</gene>
<sequence>MSFGWSTGDIIVALQLFNKIRIALKDSGGSKTEYQNAITFIDELSTTLRTLDDIQTTSPHPDLLQDVCSHAKRLRIEVDLFLKTMQDEYEGSLGPFSLSGKTKTFQNKIRYAISTSKKVQNLREKIGPELSTLQLKLSHHVLLVCANLPSDIQRQMNHNMKAALESFCSNQEIRDILQTLVSHGNKLDTCHEQTLKVLSILEAVHDKLQAQERAPLIHLEPWPESLSFTQETAAENHHDLKSPLSILQNSQQVISGLNGILRAAICLLSFSMVALYRMVVFTISKRSTLIPIRPSLQSGVKFIDALGRKSTLPYDCGRSWEIFEKTIHVWFQGCPGEDLVRQGFYCVADARNPSAFFTQESWSCCVKDGMTIQMSVIINNCMECGSRVTSDDVNDYALWIDSDIFRFSSSCNRQHVVVTRDAFLGASSDLFSLGGKQSLNKPRRKNSTK</sequence>
<proteinExistence type="predicted"/>
<reference evidence="2 3" key="1">
    <citation type="submission" date="2016-10" db="EMBL/GenBank/DDBJ databases">
        <title>The genome sequence of Colletotrichum fioriniae PJ7.</title>
        <authorList>
            <person name="Baroncelli R."/>
        </authorList>
    </citation>
    <scope>NUCLEOTIDE SEQUENCE [LARGE SCALE GENOMIC DNA]</scope>
    <source>
        <strain evidence="2 3">IMI 384185</strain>
    </source>
</reference>
<accession>A0ABQ9SEI2</accession>
<evidence type="ECO:0000259" key="1">
    <source>
        <dbReference type="Pfam" id="PF22893"/>
    </source>
</evidence>
<dbReference type="GeneID" id="85378528"/>